<protein>
    <recommendedName>
        <fullName evidence="3">DUF2357 domain-containing protein</fullName>
    </recommendedName>
</protein>
<dbReference type="AlphaFoldDB" id="A0A918FAN8"/>
<reference evidence="1" key="1">
    <citation type="journal article" date="2014" name="Int. J. Syst. Evol. Microbiol.">
        <title>Complete genome sequence of Corynebacterium casei LMG S-19264T (=DSM 44701T), isolated from a smear-ripened cheese.</title>
        <authorList>
            <consortium name="US DOE Joint Genome Institute (JGI-PGF)"/>
            <person name="Walter F."/>
            <person name="Albersmeier A."/>
            <person name="Kalinowski J."/>
            <person name="Ruckert C."/>
        </authorList>
    </citation>
    <scope>NUCLEOTIDE SEQUENCE</scope>
    <source>
        <strain evidence="1">JCM 31311</strain>
    </source>
</reference>
<proteinExistence type="predicted"/>
<sequence length="628" mass="69613">MYSDDRQPSWSEYWTELVELYEYKVRDLLDGKSPRGGKRSLGNLRDLLMTAPLDGQLMRRFRQTDRLWKAHLHTLVQARLQPSPEQWVIEKPPSNTEQDTLEGLRFVVWRERVRELARTQAQLWMREGELITLRCAYALDVNLERGDASMEVPRQHDALVSLGTASVSSELMTHLTDQLCAAFIEPPAHHPGARQQALIRLRGALTALAINPFPRHKDQDVTTARVQAAEREPLGPELKRTLIEGLQIETGGPRPAAERLAIRGGVEQLSAFLESLIPVSEGGEGPELPPIPQVLFAAQPRSAMTDPDDGSSSLTIRLSGGTQTHWRGVPLNWRRSRESWLVTIGALDYRFYARGQGTAPDPETHFVPVVLGEQNGYALLHGDYLYLEAQQNDRGLLELLALSRAVALLLDPSGAYLNLRLARAAAQRFRDGRIDPQGVNVVSAERYSAASPDALLSFARKGAEGLLTRLRQRPPQESEYVFRAAAEAVDAPDGHELHLLKALRRVHEPHKFLDSAQELPSEHDGREAASPPLPGLMVVTDLQHSARIGRTSDLVMLDFSGEPITVEVAGRALTLRLDYKGDLAVILPGAPVTLLRELLVIDVAAGGLLLVRQGSRIVVSYEPHVGME</sequence>
<comment type="caution">
    <text evidence="1">The sequence shown here is derived from an EMBL/GenBank/DDBJ whole genome shotgun (WGS) entry which is preliminary data.</text>
</comment>
<evidence type="ECO:0000313" key="2">
    <source>
        <dbReference type="Proteomes" id="UP000603865"/>
    </source>
</evidence>
<gene>
    <name evidence="1" type="ORF">GCM10008957_41260</name>
</gene>
<dbReference type="Proteomes" id="UP000603865">
    <property type="component" value="Unassembled WGS sequence"/>
</dbReference>
<organism evidence="1 2">
    <name type="scientific">Deinococcus ruber</name>
    <dbReference type="NCBI Taxonomy" id="1848197"/>
    <lineage>
        <taxon>Bacteria</taxon>
        <taxon>Thermotogati</taxon>
        <taxon>Deinococcota</taxon>
        <taxon>Deinococci</taxon>
        <taxon>Deinococcales</taxon>
        <taxon>Deinococcaceae</taxon>
        <taxon>Deinococcus</taxon>
    </lineage>
</organism>
<accession>A0A918FAN8</accession>
<dbReference type="EMBL" id="BMQL01000035">
    <property type="protein sequence ID" value="GGR25374.1"/>
    <property type="molecule type" value="Genomic_DNA"/>
</dbReference>
<evidence type="ECO:0000313" key="1">
    <source>
        <dbReference type="EMBL" id="GGR25374.1"/>
    </source>
</evidence>
<name>A0A918FAN8_9DEIO</name>
<evidence type="ECO:0008006" key="3">
    <source>
        <dbReference type="Google" id="ProtNLM"/>
    </source>
</evidence>
<reference evidence="1" key="2">
    <citation type="submission" date="2020-09" db="EMBL/GenBank/DDBJ databases">
        <authorList>
            <person name="Sun Q."/>
            <person name="Ohkuma M."/>
        </authorList>
    </citation>
    <scope>NUCLEOTIDE SEQUENCE</scope>
    <source>
        <strain evidence="1">JCM 31311</strain>
    </source>
</reference>
<keyword evidence="2" id="KW-1185">Reference proteome</keyword>